<reference evidence="1" key="1">
    <citation type="submission" date="2010-07" db="EMBL/GenBank/DDBJ databases">
        <authorList>
            <consortium name="CONSOLIDER consortium CSD2007-00005"/>
            <person name="Guazzaroni M.-E."/>
            <person name="Richter M."/>
            <person name="Garcia-Salamanca A."/>
            <person name="Yarza P."/>
            <person name="Ferrer M."/>
        </authorList>
    </citation>
    <scope>NUCLEOTIDE SEQUENCE</scope>
</reference>
<dbReference type="EMBL" id="ADZX01000866">
    <property type="protein sequence ID" value="EFK95151.1"/>
    <property type="molecule type" value="Genomic_DNA"/>
</dbReference>
<evidence type="ECO:0000313" key="1">
    <source>
        <dbReference type="EMBL" id="EFK95151.1"/>
    </source>
</evidence>
<protein>
    <submittedName>
        <fullName evidence="1">DGQHR region</fullName>
    </submittedName>
</protein>
<proteinExistence type="predicted"/>
<dbReference type="CDD" id="cd16413">
    <property type="entry name" value="DGQHR_domain"/>
    <property type="match status" value="1"/>
</dbReference>
<reference evidence="1" key="2">
    <citation type="journal article" date="2011" name="Microb. Ecol.">
        <title>Taxonomic and Functional Metagenomic Profiling of the Microbial Community in the Anoxic Sediment of a Sub-saline Shallow Lake (Laguna de Carrizo, Central Spain).</title>
        <authorList>
            <person name="Ferrer M."/>
            <person name="Guazzaroni M.E."/>
            <person name="Richter M."/>
            <person name="Garcia-Salamanca A."/>
            <person name="Yarza P."/>
            <person name="Suarez-Suarez A."/>
            <person name="Solano J."/>
            <person name="Alcaide M."/>
            <person name="van Dillewijn P."/>
            <person name="Molina-Henares M.A."/>
            <person name="Lopez-Cortes N."/>
            <person name="Al-Ramahi Y."/>
            <person name="Guerrero C."/>
            <person name="Acosta A."/>
            <person name="de Eugenio L.I."/>
            <person name="Martinez V."/>
            <person name="Marques S."/>
            <person name="Rojo F."/>
            <person name="Santero E."/>
            <person name="Genilloud O."/>
            <person name="Perez-Perez J."/>
            <person name="Rossello-Mora R."/>
            <person name="Ramos J.L."/>
        </authorList>
    </citation>
    <scope>NUCLEOTIDE SEQUENCE</scope>
</reference>
<accession>D9PMR2</accession>
<comment type="caution">
    <text evidence="1">The sequence shown here is derived from an EMBL/GenBank/DDBJ whole genome shotgun (WGS) entry which is preliminary data.</text>
</comment>
<dbReference type="InterPro" id="IPR017601">
    <property type="entry name" value="DGQHR-contain_dom"/>
</dbReference>
<dbReference type="NCBIfam" id="TIGR03187">
    <property type="entry name" value="DGQHR"/>
    <property type="match status" value="1"/>
</dbReference>
<gene>
    <name evidence="1" type="ORF">LDC_2841</name>
</gene>
<sequence length="266" mass="29330">MDIASYIDDKLGTIPGSIILSAQPDAELKLIGGGKTVEFTISPKAFLVLDGQHRVYGFTLAESAMRVPVVIYSGLTHVEEARLFIDINTKQRQVPNELLLDIKQLAQREGDRDKLLREIFDLFDEDPNSALLGLMSPSARQKQKISRVTFNLAFKSVISVFSTPQSKAIFPVSNAYISAFMDVLGQLGLQDRITAPTVFRAIMETFPEVARISAAQHGKSFSKSKFAAVISPIADQLTMQKFTKAAVSVRELSSLFATLIKKDFSI</sequence>
<name>D9PMR2_9ZZZZ</name>
<dbReference type="AlphaFoldDB" id="D9PMR2"/>
<organism evidence="1">
    <name type="scientific">sediment metagenome</name>
    <dbReference type="NCBI Taxonomy" id="749907"/>
    <lineage>
        <taxon>unclassified sequences</taxon>
        <taxon>metagenomes</taxon>
        <taxon>ecological metagenomes</taxon>
    </lineage>
</organism>